<feature type="compositionally biased region" description="Basic and acidic residues" evidence="1">
    <location>
        <begin position="1"/>
        <end position="11"/>
    </location>
</feature>
<keyword evidence="3" id="KW-1185">Reference proteome</keyword>
<evidence type="ECO:0000313" key="3">
    <source>
        <dbReference type="Proteomes" id="UP001214628"/>
    </source>
</evidence>
<feature type="compositionally biased region" description="Polar residues" evidence="1">
    <location>
        <begin position="172"/>
        <end position="189"/>
    </location>
</feature>
<proteinExistence type="predicted"/>
<dbReference type="EMBL" id="CP118380">
    <property type="protein sequence ID" value="WFD44918.1"/>
    <property type="molecule type" value="Genomic_DNA"/>
</dbReference>
<dbReference type="GO" id="GO:0003725">
    <property type="term" value="F:double-stranded RNA binding"/>
    <property type="evidence" value="ECO:0007669"/>
    <property type="project" value="InterPro"/>
</dbReference>
<feature type="compositionally biased region" description="Basic residues" evidence="1">
    <location>
        <begin position="128"/>
        <end position="140"/>
    </location>
</feature>
<evidence type="ECO:0000313" key="2">
    <source>
        <dbReference type="EMBL" id="WFD44918.1"/>
    </source>
</evidence>
<dbReference type="GO" id="GO:0004860">
    <property type="term" value="F:protein kinase inhibitor activity"/>
    <property type="evidence" value="ECO:0007669"/>
    <property type="project" value="TreeGrafter"/>
</dbReference>
<dbReference type="Pfam" id="PF06658">
    <property type="entry name" value="DUF1168"/>
    <property type="match status" value="1"/>
</dbReference>
<feature type="region of interest" description="Disordered" evidence="1">
    <location>
        <begin position="50"/>
        <end position="80"/>
    </location>
</feature>
<evidence type="ECO:0000256" key="1">
    <source>
        <dbReference type="SAM" id="MobiDB-lite"/>
    </source>
</evidence>
<sequence length="189" mass="20725">MADAKKMRDFESNSPSTTAVPVSKRAKYTPNGLQATALEKLMRNPDKEIKLPEPAMEKSVRPPPDIVPNVGSSTAGAGSGEFHVYTQSRQREYQRLNILAEKAQREAEHAHFVERQTQLSAEHEKKTARNRARRDKKKAAAGRVKAQTLNPSSISKQESATANAKTDACLETSHSAGSQADSLATDSRR</sequence>
<feature type="region of interest" description="Disordered" evidence="1">
    <location>
        <begin position="106"/>
        <end position="189"/>
    </location>
</feature>
<dbReference type="InterPro" id="IPR009548">
    <property type="entry name" value="Prkrip1"/>
</dbReference>
<dbReference type="AlphaFoldDB" id="A0AAF0FI38"/>
<accession>A0AAF0FI38</accession>
<feature type="compositionally biased region" description="Basic and acidic residues" evidence="1">
    <location>
        <begin position="50"/>
        <end position="60"/>
    </location>
</feature>
<dbReference type="PANTHER" id="PTHR13507:SF0">
    <property type="entry name" value="PRKR-INTERACTING PROTEIN 1"/>
    <property type="match status" value="1"/>
</dbReference>
<organism evidence="2 3">
    <name type="scientific">Malassezia psittaci</name>
    <dbReference type="NCBI Taxonomy" id="1821823"/>
    <lineage>
        <taxon>Eukaryota</taxon>
        <taxon>Fungi</taxon>
        <taxon>Dikarya</taxon>
        <taxon>Basidiomycota</taxon>
        <taxon>Ustilaginomycotina</taxon>
        <taxon>Malasseziomycetes</taxon>
        <taxon>Malasseziales</taxon>
        <taxon>Malasseziaceae</taxon>
        <taxon>Malassezia</taxon>
    </lineage>
</organism>
<feature type="compositionally biased region" description="Polar residues" evidence="1">
    <location>
        <begin position="147"/>
        <end position="164"/>
    </location>
</feature>
<gene>
    <name evidence="2" type="ORF">MPSI1_003592</name>
</gene>
<reference evidence="2" key="1">
    <citation type="submission" date="2023-02" db="EMBL/GenBank/DDBJ databases">
        <title>Mating type loci evolution in Malassezia.</title>
        <authorList>
            <person name="Coelho M.A."/>
        </authorList>
    </citation>
    <scope>NUCLEOTIDE SEQUENCE</scope>
    <source>
        <strain evidence="2">CBS 14136</strain>
    </source>
</reference>
<dbReference type="PANTHER" id="PTHR13507">
    <property type="entry name" value="PRKR-INTERACTING PROTEIN 1"/>
    <property type="match status" value="1"/>
</dbReference>
<dbReference type="GO" id="GO:0005730">
    <property type="term" value="C:nucleolus"/>
    <property type="evidence" value="ECO:0007669"/>
    <property type="project" value="TreeGrafter"/>
</dbReference>
<dbReference type="Proteomes" id="UP001214628">
    <property type="component" value="Chromosome 6"/>
</dbReference>
<dbReference type="GO" id="GO:0019901">
    <property type="term" value="F:protein kinase binding"/>
    <property type="evidence" value="ECO:0007669"/>
    <property type="project" value="TreeGrafter"/>
</dbReference>
<feature type="region of interest" description="Disordered" evidence="1">
    <location>
        <begin position="1"/>
        <end position="31"/>
    </location>
</feature>
<name>A0AAF0FI38_9BASI</name>
<protein>
    <submittedName>
        <fullName evidence="2">Uncharacterized protein</fullName>
    </submittedName>
</protein>